<name>A0ABD3EMT9_9LAMI</name>
<dbReference type="Pfam" id="PF14299">
    <property type="entry name" value="PP2"/>
    <property type="match status" value="1"/>
</dbReference>
<dbReference type="InterPro" id="IPR025886">
    <property type="entry name" value="PP2-like"/>
</dbReference>
<dbReference type="PANTHER" id="PTHR32278:SF2">
    <property type="entry name" value="PROTEIN PHLOEM PROTEIN 2-LIKE A9"/>
    <property type="match status" value="1"/>
</dbReference>
<comment type="caution">
    <text evidence="2">The sequence shown here is derived from an EMBL/GenBank/DDBJ whole genome shotgun (WGS) entry which is preliminary data.</text>
</comment>
<proteinExistence type="predicted"/>
<accession>A0ABD3EMT9</accession>
<reference evidence="3" key="1">
    <citation type="journal article" date="2024" name="IScience">
        <title>Strigolactones Initiate the Formation of Haustorium-like Structures in Castilleja.</title>
        <authorList>
            <person name="Buerger M."/>
            <person name="Peterson D."/>
            <person name="Chory J."/>
        </authorList>
    </citation>
    <scope>NUCLEOTIDE SEQUENCE [LARGE SCALE GENOMIC DNA]</scope>
</reference>
<dbReference type="Proteomes" id="UP001632038">
    <property type="component" value="Unassembled WGS sequence"/>
</dbReference>
<organism evidence="2 3">
    <name type="scientific">Castilleja foliolosa</name>
    <dbReference type="NCBI Taxonomy" id="1961234"/>
    <lineage>
        <taxon>Eukaryota</taxon>
        <taxon>Viridiplantae</taxon>
        <taxon>Streptophyta</taxon>
        <taxon>Embryophyta</taxon>
        <taxon>Tracheophyta</taxon>
        <taxon>Spermatophyta</taxon>
        <taxon>Magnoliopsida</taxon>
        <taxon>eudicotyledons</taxon>
        <taxon>Gunneridae</taxon>
        <taxon>Pentapetalae</taxon>
        <taxon>asterids</taxon>
        <taxon>lamiids</taxon>
        <taxon>Lamiales</taxon>
        <taxon>Orobanchaceae</taxon>
        <taxon>Pedicularideae</taxon>
        <taxon>Castillejinae</taxon>
        <taxon>Castilleja</taxon>
    </lineage>
</organism>
<dbReference type="AlphaFoldDB" id="A0ABD3EMT9"/>
<keyword evidence="3" id="KW-1185">Reference proteome</keyword>
<dbReference type="PANTHER" id="PTHR32278">
    <property type="entry name" value="F-BOX DOMAIN-CONTAINING PROTEIN"/>
    <property type="match status" value="1"/>
</dbReference>
<evidence type="ECO:0000313" key="3">
    <source>
        <dbReference type="Proteomes" id="UP001632038"/>
    </source>
</evidence>
<feature type="region of interest" description="Disordered" evidence="1">
    <location>
        <begin position="1"/>
        <end position="23"/>
    </location>
</feature>
<evidence type="ECO:0000256" key="1">
    <source>
        <dbReference type="SAM" id="MobiDB-lite"/>
    </source>
</evidence>
<dbReference type="EMBL" id="JAVIJP010000004">
    <property type="protein sequence ID" value="KAL3654581.1"/>
    <property type="molecule type" value="Genomic_DNA"/>
</dbReference>
<protein>
    <recommendedName>
        <fullName evidence="4">Protein PHLOEM PROTEIN 2-LIKE A9-like</fullName>
    </recommendedName>
</protein>
<evidence type="ECO:0008006" key="4">
    <source>
        <dbReference type="Google" id="ProtNLM"/>
    </source>
</evidence>
<sequence>MASIASPHHLANPSVKSNKAQDMQGKTIIHPKDLNIVWGEDNRYWDVPNKENNAAKLHQVSWFEVAGSVDGTSRNKKYDVGFRLSLAPDAFGFESSPIYLMVKRGKEGKFAWVKVFLNPKETSEFEVTRSLMKADEQEAQKSGDDKVYFGLYEVWSGKWKGGLMIHHAFIK</sequence>
<gene>
    <name evidence="2" type="ORF">CASFOL_001566</name>
</gene>
<evidence type="ECO:0000313" key="2">
    <source>
        <dbReference type="EMBL" id="KAL3654581.1"/>
    </source>
</evidence>